<dbReference type="Proteomes" id="UP000076567">
    <property type="component" value="Unassembled WGS sequence"/>
</dbReference>
<feature type="chain" id="PRO_5007862824" description="Bacterial toxin 44 domain-containing protein" evidence="2">
    <location>
        <begin position="30"/>
        <end position="282"/>
    </location>
</feature>
<keyword evidence="2" id="KW-0732">Signal</keyword>
<accession>A0A165N1Q9</accession>
<dbReference type="RefSeq" id="WP_066245460.1">
    <property type="nucleotide sequence ID" value="NZ_LRFC01000038.1"/>
</dbReference>
<sequence>MNLFKIIKIVMSFTLLFSVFSSVYNQASAEENTIPPENVIFNDDGTVIYIKENTEQERVTESTINGIKTVATFNKIENTIILQTDNEEPIFIDLNTNLLPENEPSSDGMQENPVTSDEETEVPPTDDSEIQFPKPTKPTFPPPTYVTGPQELSGVDVYEATFGNFEYYINLDKSPDLWEIRRPNGMWNYYYKQVGYSGTTRKANLNNFRNKVEYIDNQEKYIIAYGGMAVLNTILTVAIASLSNPAGFATAASAAGLTGAMLKAGDNLCDAESDAFYYYKSI</sequence>
<feature type="compositionally biased region" description="Polar residues" evidence="1">
    <location>
        <begin position="98"/>
        <end position="115"/>
    </location>
</feature>
<evidence type="ECO:0000313" key="3">
    <source>
        <dbReference type="EMBL" id="KZE64270.1"/>
    </source>
</evidence>
<feature type="compositionally biased region" description="Acidic residues" evidence="1">
    <location>
        <begin position="116"/>
        <end position="129"/>
    </location>
</feature>
<feature type="compositionally biased region" description="Pro residues" evidence="1">
    <location>
        <begin position="135"/>
        <end position="144"/>
    </location>
</feature>
<protein>
    <recommendedName>
        <fullName evidence="5">Bacterial toxin 44 domain-containing protein</fullName>
    </recommendedName>
</protein>
<feature type="signal peptide" evidence="2">
    <location>
        <begin position="1"/>
        <end position="29"/>
    </location>
</feature>
<gene>
    <name evidence="3" type="ORF">AWM68_14355</name>
</gene>
<evidence type="ECO:0000256" key="1">
    <source>
        <dbReference type="SAM" id="MobiDB-lite"/>
    </source>
</evidence>
<keyword evidence="4" id="KW-1185">Reference proteome</keyword>
<reference evidence="4" key="1">
    <citation type="submission" date="2016-01" db="EMBL/GenBank/DDBJ databases">
        <title>Draft genome of Chromobacterium sp. F49.</title>
        <authorList>
            <person name="Hong K.W."/>
        </authorList>
    </citation>
    <scope>NUCLEOTIDE SEQUENCE [LARGE SCALE GENOMIC DNA]</scope>
    <source>
        <strain evidence="4">P7IIIA</strain>
    </source>
</reference>
<evidence type="ECO:0000313" key="4">
    <source>
        <dbReference type="Proteomes" id="UP000076567"/>
    </source>
</evidence>
<comment type="caution">
    <text evidence="3">The sequence shown here is derived from an EMBL/GenBank/DDBJ whole genome shotgun (WGS) entry which is preliminary data.</text>
</comment>
<dbReference type="NCBIfam" id="NF035925">
    <property type="entry name" value="Geo26A_fam"/>
    <property type="match status" value="1"/>
</dbReference>
<dbReference type="AlphaFoldDB" id="A0A165N1Q9"/>
<name>A0A165N1Q9_9BACL</name>
<evidence type="ECO:0000256" key="2">
    <source>
        <dbReference type="SAM" id="SignalP"/>
    </source>
</evidence>
<organism evidence="3 4">
    <name type="scientific">Fictibacillus phosphorivorans</name>
    <dbReference type="NCBI Taxonomy" id="1221500"/>
    <lineage>
        <taxon>Bacteria</taxon>
        <taxon>Bacillati</taxon>
        <taxon>Bacillota</taxon>
        <taxon>Bacilli</taxon>
        <taxon>Bacillales</taxon>
        <taxon>Fictibacillaceae</taxon>
        <taxon>Fictibacillus</taxon>
    </lineage>
</organism>
<dbReference type="EMBL" id="LRFC01000038">
    <property type="protein sequence ID" value="KZE64270.1"/>
    <property type="molecule type" value="Genomic_DNA"/>
</dbReference>
<feature type="region of interest" description="Disordered" evidence="1">
    <location>
        <begin position="98"/>
        <end position="148"/>
    </location>
</feature>
<evidence type="ECO:0008006" key="5">
    <source>
        <dbReference type="Google" id="ProtNLM"/>
    </source>
</evidence>
<proteinExistence type="predicted"/>